<dbReference type="Gene3D" id="2.40.420.20">
    <property type="match status" value="1"/>
</dbReference>
<organism evidence="10 11">
    <name type="scientific">Aquimarina amphilecti</name>
    <dbReference type="NCBI Taxonomy" id="1038014"/>
    <lineage>
        <taxon>Bacteria</taxon>
        <taxon>Pseudomonadati</taxon>
        <taxon>Bacteroidota</taxon>
        <taxon>Flavobacteriia</taxon>
        <taxon>Flavobacteriales</taxon>
        <taxon>Flavobacteriaceae</taxon>
        <taxon>Aquimarina</taxon>
    </lineage>
</organism>
<dbReference type="Pfam" id="PF25919">
    <property type="entry name" value="BSH_CusB"/>
    <property type="match status" value="1"/>
</dbReference>
<evidence type="ECO:0000259" key="6">
    <source>
        <dbReference type="Pfam" id="PF25869"/>
    </source>
</evidence>
<dbReference type="InterPro" id="IPR045800">
    <property type="entry name" value="HMBD"/>
</dbReference>
<dbReference type="PANTHER" id="PTHR30097">
    <property type="entry name" value="CATION EFFLUX SYSTEM PROTEIN CUSB"/>
    <property type="match status" value="1"/>
</dbReference>
<dbReference type="InterPro" id="IPR058790">
    <property type="entry name" value="BSH_CusB"/>
</dbReference>
<dbReference type="Gene3D" id="2.40.30.170">
    <property type="match status" value="1"/>
</dbReference>
<evidence type="ECO:0000259" key="7">
    <source>
        <dbReference type="Pfam" id="PF25919"/>
    </source>
</evidence>
<dbReference type="GO" id="GO:0060003">
    <property type="term" value="P:copper ion export"/>
    <property type="evidence" value="ECO:0007669"/>
    <property type="project" value="TreeGrafter"/>
</dbReference>
<dbReference type="OrthoDB" id="9806939at2"/>
<evidence type="ECO:0000256" key="1">
    <source>
        <dbReference type="ARBA" id="ARBA00009477"/>
    </source>
</evidence>
<comment type="similarity">
    <text evidence="1">Belongs to the membrane fusion protein (MFP) (TC 8.A.1) family.</text>
</comment>
<feature type="domain" description="Heavy metal binding" evidence="5">
    <location>
        <begin position="46"/>
        <end position="72"/>
    </location>
</feature>
<dbReference type="InterPro" id="IPR058791">
    <property type="entry name" value="3HB_CusB"/>
</dbReference>
<dbReference type="Pfam" id="PF11827">
    <property type="entry name" value="DUF3347"/>
    <property type="match status" value="1"/>
</dbReference>
<dbReference type="Proteomes" id="UP000198521">
    <property type="component" value="Unassembled WGS sequence"/>
</dbReference>
<dbReference type="GO" id="GO:0015679">
    <property type="term" value="P:plasma membrane copper ion transport"/>
    <property type="evidence" value="ECO:0007669"/>
    <property type="project" value="TreeGrafter"/>
</dbReference>
<dbReference type="FunFam" id="2.40.30.170:FF:000010">
    <property type="entry name" value="Efflux RND transporter periplasmic adaptor subunit"/>
    <property type="match status" value="1"/>
</dbReference>
<dbReference type="GO" id="GO:0046914">
    <property type="term" value="F:transition metal ion binding"/>
    <property type="evidence" value="ECO:0007669"/>
    <property type="project" value="TreeGrafter"/>
</dbReference>
<dbReference type="InterPro" id="IPR051909">
    <property type="entry name" value="MFP_Cation_Efflux"/>
</dbReference>
<feature type="domain" description="CusB-like barrel-sandwich hybrid" evidence="7">
    <location>
        <begin position="130"/>
        <end position="242"/>
    </location>
</feature>
<evidence type="ECO:0000256" key="3">
    <source>
        <dbReference type="SAM" id="Phobius"/>
    </source>
</evidence>
<dbReference type="InterPro" id="IPR021782">
    <property type="entry name" value="DUF3347"/>
</dbReference>
<evidence type="ECO:0000259" key="4">
    <source>
        <dbReference type="Pfam" id="PF11827"/>
    </source>
</evidence>
<dbReference type="Pfam" id="PF25975">
    <property type="entry name" value="CzcB_C"/>
    <property type="match status" value="1"/>
</dbReference>
<dbReference type="GO" id="GO:0030288">
    <property type="term" value="C:outer membrane-bounded periplasmic space"/>
    <property type="evidence" value="ECO:0007669"/>
    <property type="project" value="TreeGrafter"/>
</dbReference>
<dbReference type="Pfam" id="PF19335">
    <property type="entry name" value="HMBD"/>
    <property type="match status" value="1"/>
</dbReference>
<name>A0A1H7RXP6_AQUAM</name>
<dbReference type="Pfam" id="PF25954">
    <property type="entry name" value="Beta-barrel_RND_2"/>
    <property type="match status" value="1"/>
</dbReference>
<gene>
    <name evidence="10" type="ORF">SAMN04487910_2912</name>
</gene>
<dbReference type="SUPFAM" id="SSF111369">
    <property type="entry name" value="HlyD-like secretion proteins"/>
    <property type="match status" value="1"/>
</dbReference>
<keyword evidence="11" id="KW-1185">Reference proteome</keyword>
<dbReference type="InterPro" id="IPR058649">
    <property type="entry name" value="CzcB_C"/>
</dbReference>
<dbReference type="AlphaFoldDB" id="A0A1H7RXP6"/>
<feature type="domain" description="CusB-like three alpha-helical bundle" evidence="6">
    <location>
        <begin position="160"/>
        <end position="209"/>
    </location>
</feature>
<dbReference type="STRING" id="1038014.SAMN04487910_2912"/>
<evidence type="ECO:0000259" key="9">
    <source>
        <dbReference type="Pfam" id="PF25975"/>
    </source>
</evidence>
<accession>A0A1H7RXP6</accession>
<dbReference type="PANTHER" id="PTHR30097:SF4">
    <property type="entry name" value="SLR6042 PROTEIN"/>
    <property type="match status" value="1"/>
</dbReference>
<evidence type="ECO:0000259" key="8">
    <source>
        <dbReference type="Pfam" id="PF25954"/>
    </source>
</evidence>
<evidence type="ECO:0000313" key="10">
    <source>
        <dbReference type="EMBL" id="SEL64858.1"/>
    </source>
</evidence>
<dbReference type="GO" id="GO:0022857">
    <property type="term" value="F:transmembrane transporter activity"/>
    <property type="evidence" value="ECO:0007669"/>
    <property type="project" value="InterPro"/>
</dbReference>
<proteinExistence type="inferred from homology"/>
<evidence type="ECO:0000259" key="5">
    <source>
        <dbReference type="Pfam" id="PF19335"/>
    </source>
</evidence>
<protein>
    <submittedName>
        <fullName evidence="10">Membrane fusion protein, Cu(I)/Ag(I) efflux system</fullName>
    </submittedName>
</protein>
<dbReference type="Pfam" id="PF25869">
    <property type="entry name" value="3HB_CusB"/>
    <property type="match status" value="1"/>
</dbReference>
<dbReference type="EMBL" id="FOAB01000005">
    <property type="protein sequence ID" value="SEL64858.1"/>
    <property type="molecule type" value="Genomic_DNA"/>
</dbReference>
<feature type="domain" description="CusB-like beta-barrel" evidence="8">
    <location>
        <begin position="248"/>
        <end position="321"/>
    </location>
</feature>
<dbReference type="InterPro" id="IPR058792">
    <property type="entry name" value="Beta-barrel_RND_2"/>
</dbReference>
<evidence type="ECO:0000313" key="11">
    <source>
        <dbReference type="Proteomes" id="UP000198521"/>
    </source>
</evidence>
<sequence>MKKNVIYIIIAALIGMFMGYLIFGGDTTRESIIEKDNSAETSGQMWTCSMHPQIMQSESGDCPICGMDLVHASTTQQGLSVDQFSMTENAMALANIQTSVVGMMSSESKEVKLSGKIKENEETNTVQVTHFSGRVEKLLVNSVGEKIYKGQTIAILYSPELVAAQQELLTAAKLKKEQPELYKAVRNKLKLRKISEDQISLIESSGKIKETFPIHSHVSGVVSEKMVEEGNHVDRGQMLYKITNLNSLWASFDAYENQISLLKVGQRIKVKTNAYPNMDFDAEVSFIDPILDTRTRTINVRAVVANKNDVFKPGMFIEGTIEVMSQKSNKTITIPKSAVLWTGKRSIVYVKTQSDRPIFEMREVVLGTSNKDEYVILNGVQEGEIIVTNGTFTVDAAAQLQGKKSMMNRSKVMLPDDFQREFNKALVSYFLLKDALVESNTRNASIFSGKMLSDLRGIDTKELKGEIVANVKGVSKLLEVITEKENLIDQRNHFVSLNESLESLVKKMDYISDNIYIQKCPMADNNKGAIWLSKEEEIRNPYFGNEMLTCGSVVSILGKK</sequence>
<keyword evidence="3" id="KW-1133">Transmembrane helix</keyword>
<dbReference type="Gene3D" id="6.10.140.730">
    <property type="match status" value="1"/>
</dbReference>
<dbReference type="NCBIfam" id="TIGR01730">
    <property type="entry name" value="RND_mfp"/>
    <property type="match status" value="1"/>
</dbReference>
<keyword evidence="3" id="KW-0812">Transmembrane</keyword>
<evidence type="ECO:0000256" key="2">
    <source>
        <dbReference type="ARBA" id="ARBA00022448"/>
    </source>
</evidence>
<feature type="domain" description="DUF3347" evidence="4">
    <location>
        <begin position="428"/>
        <end position="509"/>
    </location>
</feature>
<feature type="domain" description="CzcB-like C-terminal circularly permuted SH3-like" evidence="9">
    <location>
        <begin position="332"/>
        <end position="394"/>
    </location>
</feature>
<dbReference type="InterPro" id="IPR006143">
    <property type="entry name" value="RND_pump_MFP"/>
</dbReference>
<keyword evidence="3" id="KW-0472">Membrane</keyword>
<dbReference type="GO" id="GO:0016020">
    <property type="term" value="C:membrane"/>
    <property type="evidence" value="ECO:0007669"/>
    <property type="project" value="InterPro"/>
</dbReference>
<keyword evidence="2" id="KW-0813">Transport</keyword>
<dbReference type="RefSeq" id="WP_091409796.1">
    <property type="nucleotide sequence ID" value="NZ_FOAB01000005.1"/>
</dbReference>
<reference evidence="10 11" key="1">
    <citation type="submission" date="2016-10" db="EMBL/GenBank/DDBJ databases">
        <authorList>
            <person name="de Groot N.N."/>
        </authorList>
    </citation>
    <scope>NUCLEOTIDE SEQUENCE [LARGE SCALE GENOMIC DNA]</scope>
    <source>
        <strain evidence="10 11">DSM 25232</strain>
    </source>
</reference>
<feature type="transmembrane region" description="Helical" evidence="3">
    <location>
        <begin position="5"/>
        <end position="23"/>
    </location>
</feature>